<evidence type="ECO:0000313" key="3">
    <source>
        <dbReference type="EMBL" id="CAB4192256.1"/>
    </source>
</evidence>
<gene>
    <name evidence="2" type="ORF">UFOVP1131_54</name>
    <name evidence="3" type="ORF">UFOVP1245_8</name>
    <name evidence="4" type="ORF">UFOVP1582_46</name>
    <name evidence="1" type="ORF">UFOVP966_68</name>
</gene>
<dbReference type="EMBL" id="LR798428">
    <property type="protein sequence ID" value="CAB5231236.1"/>
    <property type="molecule type" value="Genomic_DNA"/>
</dbReference>
<organism evidence="1">
    <name type="scientific">uncultured Caudovirales phage</name>
    <dbReference type="NCBI Taxonomy" id="2100421"/>
    <lineage>
        <taxon>Viruses</taxon>
        <taxon>Duplodnaviria</taxon>
        <taxon>Heunggongvirae</taxon>
        <taxon>Uroviricota</taxon>
        <taxon>Caudoviricetes</taxon>
        <taxon>Peduoviridae</taxon>
        <taxon>Maltschvirus</taxon>
        <taxon>Maltschvirus maltsch</taxon>
    </lineage>
</organism>
<proteinExistence type="predicted"/>
<reference evidence="1" key="1">
    <citation type="submission" date="2020-05" db="EMBL/GenBank/DDBJ databases">
        <authorList>
            <person name="Chiriac C."/>
            <person name="Salcher M."/>
            <person name="Ghai R."/>
            <person name="Kavagutti S V."/>
        </authorList>
    </citation>
    <scope>NUCLEOTIDE SEQUENCE</scope>
</reference>
<name>A0A6J5PZQ5_9CAUD</name>
<protein>
    <submittedName>
        <fullName evidence="1">Uncharacterized protein</fullName>
    </submittedName>
</protein>
<dbReference type="EMBL" id="LR797185">
    <property type="protein sequence ID" value="CAB4192256.1"/>
    <property type="molecule type" value="Genomic_DNA"/>
</dbReference>
<accession>A0A6J5PZQ5</accession>
<sequence>MLTLGSGVVKVAFWKSGAVIGQTSNYFASTSGYGNTGQLVTVGEVGGDVEFDINFQEREFYGQSNFPIAKAFFGGKADIRARGVEINWDNVKNLFHVSLGEGTTLDSTAYAYAHDDFTGGSYSVNFDPDGGRPNTGISNVTALMGLPRPLYVKFEHIRSDDPSKSVIIHLPKAYSMQLMMPFTREDIARQDIDFSAVVDRDCKVTSGSSSATPSVVLIEA</sequence>
<evidence type="ECO:0000313" key="2">
    <source>
        <dbReference type="EMBL" id="CAB4184938.1"/>
    </source>
</evidence>
<evidence type="ECO:0000313" key="4">
    <source>
        <dbReference type="EMBL" id="CAB5231236.1"/>
    </source>
</evidence>
<dbReference type="EMBL" id="LR797071">
    <property type="protein sequence ID" value="CAB4184938.1"/>
    <property type="molecule type" value="Genomic_DNA"/>
</dbReference>
<dbReference type="EMBL" id="LR796919">
    <property type="protein sequence ID" value="CAB4174675.1"/>
    <property type="molecule type" value="Genomic_DNA"/>
</dbReference>
<evidence type="ECO:0000313" key="1">
    <source>
        <dbReference type="EMBL" id="CAB4174675.1"/>
    </source>
</evidence>